<comment type="function">
    <text evidence="1">Damages membranes of susceptible bacteria. Has no hemolytic activity. Not toxic to mice. Does not inhibit the proteinases elastase and cathepsin G.</text>
</comment>
<keyword evidence="3" id="KW-0044">Antibiotic</keyword>
<comment type="similarity">
    <text evidence="5">Belongs to the venom waprin family.</text>
</comment>
<name>A0A8C6X122_NAJNA</name>
<dbReference type="PRINTS" id="PR00003">
    <property type="entry name" value="4DISULPHCORE"/>
</dbReference>
<keyword evidence="8" id="KW-1185">Reference proteome</keyword>
<keyword evidence="2" id="KW-0929">Antimicrobial</keyword>
<dbReference type="FunFam" id="4.10.75.10:FF:000001">
    <property type="entry name" value="Anosmin 1"/>
    <property type="match status" value="1"/>
</dbReference>
<evidence type="ECO:0000259" key="6">
    <source>
        <dbReference type="PROSITE" id="PS51390"/>
    </source>
</evidence>
<evidence type="ECO:0000256" key="5">
    <source>
        <dbReference type="ARBA" id="ARBA00035122"/>
    </source>
</evidence>
<dbReference type="GO" id="GO:0005576">
    <property type="term" value="C:extracellular region"/>
    <property type="evidence" value="ECO:0007669"/>
    <property type="project" value="InterPro"/>
</dbReference>
<reference evidence="7" key="1">
    <citation type="submission" date="2025-08" db="UniProtKB">
        <authorList>
            <consortium name="Ensembl"/>
        </authorList>
    </citation>
    <scope>IDENTIFICATION</scope>
</reference>
<evidence type="ECO:0000256" key="4">
    <source>
        <dbReference type="ARBA" id="ARBA00023157"/>
    </source>
</evidence>
<dbReference type="SUPFAM" id="SSF57256">
    <property type="entry name" value="Elafin-like"/>
    <property type="match status" value="1"/>
</dbReference>
<dbReference type="PROSITE" id="PS51390">
    <property type="entry name" value="WAP"/>
    <property type="match status" value="1"/>
</dbReference>
<sequence>NSLASERVNNTTLALLCGGSRPMEQTKNKYIPQTPGMFSFSVKPGDCPRAAPNFILPCVQRCESDEDCEGKQKCCLFACNVRCMDPV</sequence>
<evidence type="ECO:0000256" key="2">
    <source>
        <dbReference type="ARBA" id="ARBA00022529"/>
    </source>
</evidence>
<dbReference type="SMART" id="SM00217">
    <property type="entry name" value="WAP"/>
    <property type="match status" value="1"/>
</dbReference>
<dbReference type="Gene3D" id="4.10.75.10">
    <property type="entry name" value="Elafin-like"/>
    <property type="match status" value="1"/>
</dbReference>
<dbReference type="InterPro" id="IPR008197">
    <property type="entry name" value="WAP_dom"/>
</dbReference>
<dbReference type="GeneTree" id="ENSGT01030000237490"/>
<evidence type="ECO:0000313" key="8">
    <source>
        <dbReference type="Proteomes" id="UP000694559"/>
    </source>
</evidence>
<dbReference type="OrthoDB" id="4473401at2759"/>
<organism evidence="7 8">
    <name type="scientific">Naja naja</name>
    <name type="common">Indian cobra</name>
    <dbReference type="NCBI Taxonomy" id="35670"/>
    <lineage>
        <taxon>Eukaryota</taxon>
        <taxon>Metazoa</taxon>
        <taxon>Chordata</taxon>
        <taxon>Craniata</taxon>
        <taxon>Vertebrata</taxon>
        <taxon>Euteleostomi</taxon>
        <taxon>Lepidosauria</taxon>
        <taxon>Squamata</taxon>
        <taxon>Bifurcata</taxon>
        <taxon>Unidentata</taxon>
        <taxon>Episquamata</taxon>
        <taxon>Toxicofera</taxon>
        <taxon>Serpentes</taxon>
        <taxon>Colubroidea</taxon>
        <taxon>Elapidae</taxon>
        <taxon>Elapinae</taxon>
        <taxon>Naja</taxon>
    </lineage>
</organism>
<dbReference type="AlphaFoldDB" id="A0A8C6X122"/>
<evidence type="ECO:0000256" key="1">
    <source>
        <dbReference type="ARBA" id="ARBA00002473"/>
    </source>
</evidence>
<dbReference type="GO" id="GO:0042742">
    <property type="term" value="P:defense response to bacterium"/>
    <property type="evidence" value="ECO:0007669"/>
    <property type="project" value="UniProtKB-KW"/>
</dbReference>
<evidence type="ECO:0000313" key="7">
    <source>
        <dbReference type="Ensembl" id="ENSNNAP00000001116.1"/>
    </source>
</evidence>
<protein>
    <recommendedName>
        <fullName evidence="6">WAP domain-containing protein</fullName>
    </recommendedName>
</protein>
<evidence type="ECO:0000256" key="3">
    <source>
        <dbReference type="ARBA" id="ARBA00023022"/>
    </source>
</evidence>
<accession>A0A8C6X122</accession>
<dbReference type="Ensembl" id="ENSNNAT00000001179.1">
    <property type="protein sequence ID" value="ENSNNAP00000001116.1"/>
    <property type="gene ID" value="ENSNNAG00000000804.1"/>
</dbReference>
<dbReference type="Pfam" id="PF00095">
    <property type="entry name" value="WAP"/>
    <property type="match status" value="1"/>
</dbReference>
<dbReference type="CDD" id="cd00199">
    <property type="entry name" value="WAP"/>
    <property type="match status" value="1"/>
</dbReference>
<proteinExistence type="inferred from homology"/>
<dbReference type="Proteomes" id="UP000694559">
    <property type="component" value="Unplaced"/>
</dbReference>
<dbReference type="InterPro" id="IPR036645">
    <property type="entry name" value="Elafin-like_sf"/>
</dbReference>
<dbReference type="GO" id="GO:0030414">
    <property type="term" value="F:peptidase inhibitor activity"/>
    <property type="evidence" value="ECO:0007669"/>
    <property type="project" value="InterPro"/>
</dbReference>
<reference evidence="7" key="2">
    <citation type="submission" date="2025-09" db="UniProtKB">
        <authorList>
            <consortium name="Ensembl"/>
        </authorList>
    </citation>
    <scope>IDENTIFICATION</scope>
</reference>
<feature type="domain" description="WAP" evidence="6">
    <location>
        <begin position="40"/>
        <end position="87"/>
    </location>
</feature>
<keyword evidence="4" id="KW-1015">Disulfide bond</keyword>